<reference evidence="11 12" key="1">
    <citation type="journal article" date="2016" name="Genome Biol. Evol.">
        <title>Gene Family Evolution Reflects Adaptation to Soil Environmental Stressors in the Genome of the Collembolan Orchesella cincta.</title>
        <authorList>
            <person name="Faddeeva-Vakhrusheva A."/>
            <person name="Derks M.F."/>
            <person name="Anvar S.Y."/>
            <person name="Agamennone V."/>
            <person name="Suring W."/>
            <person name="Smit S."/>
            <person name="van Straalen N.M."/>
            <person name="Roelofs D."/>
        </authorList>
    </citation>
    <scope>NUCLEOTIDE SEQUENCE [LARGE SCALE GENOMIC DNA]</scope>
    <source>
        <tissue evidence="11">Mixed pool</tissue>
    </source>
</reference>
<dbReference type="OMA" id="TEAPGEC"/>
<evidence type="ECO:0000256" key="10">
    <source>
        <dbReference type="SAM" id="MobiDB-lite"/>
    </source>
</evidence>
<dbReference type="PROSITE" id="PS51419">
    <property type="entry name" value="RAB"/>
    <property type="match status" value="1"/>
</dbReference>
<dbReference type="Pfam" id="PF00071">
    <property type="entry name" value="Ras"/>
    <property type="match status" value="1"/>
</dbReference>
<dbReference type="PROSITE" id="PS51421">
    <property type="entry name" value="RAS"/>
    <property type="match status" value="1"/>
</dbReference>
<evidence type="ECO:0000313" key="12">
    <source>
        <dbReference type="Proteomes" id="UP000094527"/>
    </source>
</evidence>
<evidence type="ECO:0000256" key="7">
    <source>
        <dbReference type="ARBA" id="ARBA00023288"/>
    </source>
</evidence>
<feature type="region of interest" description="Disordered" evidence="10">
    <location>
        <begin position="196"/>
        <end position="291"/>
    </location>
</feature>
<dbReference type="Proteomes" id="UP000094527">
    <property type="component" value="Unassembled WGS sequence"/>
</dbReference>
<dbReference type="SMART" id="SM00174">
    <property type="entry name" value="RHO"/>
    <property type="match status" value="1"/>
</dbReference>
<sequence length="291" mass="32309">MGDVERIRLVVLGGPKVGKSAIVKRFLFGSFMEKYKPTVEDLYSKEYDFGRITLKVDFLDSAGDLQFPAMRRLSIATAHAFLLVYAIDDVSSFETVKGCFQEIQEQRADFQEVPIVVAGNKMDVELTSVEVEFDDVSDWLSSHLPTLKTKIMECSAKRDANVREVFRSFIHLSKIPLQQQLEAEASCGLKRRLSAHAGSKSAQSRSNCASPMNSKPTTPTTPQCRTSGFSTPTKTPASPSSLSPNYLTTEDANSPFGRNKPRSRSLIRRCSKKVKKQVQDATEAPGECHMT</sequence>
<gene>
    <name evidence="11" type="ORF">Ocin01_13614</name>
</gene>
<keyword evidence="8" id="KW-0636">Prenylation</keyword>
<organism evidence="11 12">
    <name type="scientific">Orchesella cincta</name>
    <name type="common">Springtail</name>
    <name type="synonym">Podura cincta</name>
    <dbReference type="NCBI Taxonomy" id="48709"/>
    <lineage>
        <taxon>Eukaryota</taxon>
        <taxon>Metazoa</taxon>
        <taxon>Ecdysozoa</taxon>
        <taxon>Arthropoda</taxon>
        <taxon>Hexapoda</taxon>
        <taxon>Collembola</taxon>
        <taxon>Entomobryomorpha</taxon>
        <taxon>Entomobryoidea</taxon>
        <taxon>Orchesellidae</taxon>
        <taxon>Orchesellinae</taxon>
        <taxon>Orchesella</taxon>
    </lineage>
</organism>
<comment type="similarity">
    <text evidence="9">Belongs to the small GTPase superfamily. RasD family.</text>
</comment>
<feature type="compositionally biased region" description="Low complexity" evidence="10">
    <location>
        <begin position="230"/>
        <end position="244"/>
    </location>
</feature>
<dbReference type="EMBL" id="LJIJ01001082">
    <property type="protein sequence ID" value="ODM93068.1"/>
    <property type="molecule type" value="Genomic_DNA"/>
</dbReference>
<evidence type="ECO:0000256" key="4">
    <source>
        <dbReference type="ARBA" id="ARBA00022741"/>
    </source>
</evidence>
<keyword evidence="6" id="KW-0472">Membrane</keyword>
<dbReference type="SUPFAM" id="SSF52540">
    <property type="entry name" value="P-loop containing nucleoside triphosphate hydrolases"/>
    <property type="match status" value="1"/>
</dbReference>
<evidence type="ECO:0000256" key="5">
    <source>
        <dbReference type="ARBA" id="ARBA00023134"/>
    </source>
</evidence>
<dbReference type="PANTHER" id="PTHR46149">
    <property type="entry name" value="MIP08469P"/>
    <property type="match status" value="1"/>
</dbReference>
<dbReference type="NCBIfam" id="TIGR00231">
    <property type="entry name" value="small_GTP"/>
    <property type="match status" value="1"/>
</dbReference>
<dbReference type="GO" id="GO:0003924">
    <property type="term" value="F:GTPase activity"/>
    <property type="evidence" value="ECO:0007669"/>
    <property type="project" value="InterPro"/>
</dbReference>
<keyword evidence="5" id="KW-0342">GTP-binding</keyword>
<evidence type="ECO:0000256" key="9">
    <source>
        <dbReference type="ARBA" id="ARBA00038061"/>
    </source>
</evidence>
<dbReference type="SMART" id="SM00175">
    <property type="entry name" value="RAB"/>
    <property type="match status" value="1"/>
</dbReference>
<dbReference type="InterPro" id="IPR001806">
    <property type="entry name" value="Small_GTPase"/>
</dbReference>
<dbReference type="PANTHER" id="PTHR46149:SF7">
    <property type="entry name" value="GTP-BINDING PROTEIN DI-RAS2"/>
    <property type="match status" value="1"/>
</dbReference>
<feature type="compositionally biased region" description="Basic residues" evidence="10">
    <location>
        <begin position="259"/>
        <end position="276"/>
    </location>
</feature>
<proteinExistence type="inferred from homology"/>
<comment type="caution">
    <text evidence="11">The sequence shown here is derived from an EMBL/GenBank/DDBJ whole genome shotgun (WGS) entry which is preliminary data.</text>
</comment>
<dbReference type="InterPro" id="IPR052236">
    <property type="entry name" value="Small_GTPase_RasD"/>
</dbReference>
<dbReference type="GO" id="GO:0005525">
    <property type="term" value="F:GTP binding"/>
    <property type="evidence" value="ECO:0007669"/>
    <property type="project" value="UniProtKB-KW"/>
</dbReference>
<keyword evidence="2" id="KW-1003">Cell membrane</keyword>
<evidence type="ECO:0000256" key="3">
    <source>
        <dbReference type="ARBA" id="ARBA00022481"/>
    </source>
</evidence>
<evidence type="ECO:0000256" key="6">
    <source>
        <dbReference type="ARBA" id="ARBA00023136"/>
    </source>
</evidence>
<keyword evidence="7" id="KW-0449">Lipoprotein</keyword>
<keyword evidence="12" id="KW-1185">Reference proteome</keyword>
<keyword evidence="4" id="KW-0547">Nucleotide-binding</keyword>
<evidence type="ECO:0000256" key="8">
    <source>
        <dbReference type="ARBA" id="ARBA00023289"/>
    </source>
</evidence>
<comment type="subcellular location">
    <subcellularLocation>
        <location evidence="1">Cell membrane</location>
        <topology evidence="1">Lipid-anchor</topology>
    </subcellularLocation>
</comment>
<evidence type="ECO:0000256" key="2">
    <source>
        <dbReference type="ARBA" id="ARBA00022475"/>
    </source>
</evidence>
<dbReference type="GO" id="GO:0005886">
    <property type="term" value="C:plasma membrane"/>
    <property type="evidence" value="ECO:0007669"/>
    <property type="project" value="UniProtKB-SubCell"/>
</dbReference>
<dbReference type="STRING" id="48709.A0A1D2MJ55"/>
<evidence type="ECO:0000313" key="11">
    <source>
        <dbReference type="EMBL" id="ODM93068.1"/>
    </source>
</evidence>
<dbReference type="FunFam" id="3.40.50.300:FF:000475">
    <property type="entry name" value="GTP-binding protein Rhes"/>
    <property type="match status" value="1"/>
</dbReference>
<keyword evidence="3" id="KW-0488">Methylation</keyword>
<dbReference type="OrthoDB" id="265044at2759"/>
<name>A0A1D2MJ55_ORCCI</name>
<evidence type="ECO:0000256" key="1">
    <source>
        <dbReference type="ARBA" id="ARBA00004193"/>
    </source>
</evidence>
<accession>A0A1D2MJ55</accession>
<dbReference type="InterPro" id="IPR005225">
    <property type="entry name" value="Small_GTP-bd"/>
</dbReference>
<protein>
    <submittedName>
        <fullName evidence="11">GTP-binding protein Di-Ras2</fullName>
    </submittedName>
</protein>
<dbReference type="PRINTS" id="PR00449">
    <property type="entry name" value="RASTRNSFRMNG"/>
</dbReference>
<dbReference type="InterPro" id="IPR027417">
    <property type="entry name" value="P-loop_NTPase"/>
</dbReference>
<dbReference type="Gene3D" id="3.40.50.300">
    <property type="entry name" value="P-loop containing nucleotide triphosphate hydrolases"/>
    <property type="match status" value="1"/>
</dbReference>
<feature type="compositionally biased region" description="Polar residues" evidence="10">
    <location>
        <begin position="200"/>
        <end position="229"/>
    </location>
</feature>
<dbReference type="SMART" id="SM00173">
    <property type="entry name" value="RAS"/>
    <property type="match status" value="1"/>
</dbReference>
<dbReference type="AlphaFoldDB" id="A0A1D2MJ55"/>